<dbReference type="InParanoid" id="A0A0Q9W304"/>
<dbReference type="AlphaFoldDB" id="A0A0Q9W304"/>
<name>A0A0Q9W304_DROVI</name>
<keyword evidence="2" id="KW-1185">Reference proteome</keyword>
<evidence type="ECO:0000313" key="2">
    <source>
        <dbReference type="Proteomes" id="UP000008792"/>
    </source>
</evidence>
<dbReference type="EMBL" id="CH940648">
    <property type="protein sequence ID" value="KRF79357.1"/>
    <property type="molecule type" value="Genomic_DNA"/>
</dbReference>
<protein>
    <submittedName>
        <fullName evidence="1">Uncharacterized protein</fullName>
    </submittedName>
</protein>
<evidence type="ECO:0000313" key="1">
    <source>
        <dbReference type="EMBL" id="KRF79357.1"/>
    </source>
</evidence>
<dbReference type="Proteomes" id="UP000008792">
    <property type="component" value="Unassembled WGS sequence"/>
</dbReference>
<proteinExistence type="predicted"/>
<organism evidence="1 2">
    <name type="scientific">Drosophila virilis</name>
    <name type="common">Fruit fly</name>
    <dbReference type="NCBI Taxonomy" id="7244"/>
    <lineage>
        <taxon>Eukaryota</taxon>
        <taxon>Metazoa</taxon>
        <taxon>Ecdysozoa</taxon>
        <taxon>Arthropoda</taxon>
        <taxon>Hexapoda</taxon>
        <taxon>Insecta</taxon>
        <taxon>Pterygota</taxon>
        <taxon>Neoptera</taxon>
        <taxon>Endopterygota</taxon>
        <taxon>Diptera</taxon>
        <taxon>Brachycera</taxon>
        <taxon>Muscomorpha</taxon>
        <taxon>Ephydroidea</taxon>
        <taxon>Drosophilidae</taxon>
        <taxon>Drosophila</taxon>
    </lineage>
</organism>
<reference evidence="1 2" key="1">
    <citation type="journal article" date="2007" name="Nature">
        <title>Evolution of genes and genomes on the Drosophila phylogeny.</title>
        <authorList>
            <consortium name="Drosophila 12 Genomes Consortium"/>
            <person name="Clark A.G."/>
            <person name="Eisen M.B."/>
            <person name="Smith D.R."/>
            <person name="Bergman C.M."/>
            <person name="Oliver B."/>
            <person name="Markow T.A."/>
            <person name="Kaufman T.C."/>
            <person name="Kellis M."/>
            <person name="Gelbart W."/>
            <person name="Iyer V.N."/>
            <person name="Pollard D.A."/>
            <person name="Sackton T.B."/>
            <person name="Larracuente A.M."/>
            <person name="Singh N.D."/>
            <person name="Abad J.P."/>
            <person name="Abt D.N."/>
            <person name="Adryan B."/>
            <person name="Aguade M."/>
            <person name="Akashi H."/>
            <person name="Anderson W.W."/>
            <person name="Aquadro C.F."/>
            <person name="Ardell D.H."/>
            <person name="Arguello R."/>
            <person name="Artieri C.G."/>
            <person name="Barbash D.A."/>
            <person name="Barker D."/>
            <person name="Barsanti P."/>
            <person name="Batterham P."/>
            <person name="Batzoglou S."/>
            <person name="Begun D."/>
            <person name="Bhutkar A."/>
            <person name="Blanco E."/>
            <person name="Bosak S.A."/>
            <person name="Bradley R.K."/>
            <person name="Brand A.D."/>
            <person name="Brent M.R."/>
            <person name="Brooks A.N."/>
            <person name="Brown R.H."/>
            <person name="Butlin R.K."/>
            <person name="Caggese C."/>
            <person name="Calvi B.R."/>
            <person name="Bernardo de Carvalho A."/>
            <person name="Caspi A."/>
            <person name="Castrezana S."/>
            <person name="Celniker S.E."/>
            <person name="Chang J.L."/>
            <person name="Chapple C."/>
            <person name="Chatterji S."/>
            <person name="Chinwalla A."/>
            <person name="Civetta A."/>
            <person name="Clifton S.W."/>
            <person name="Comeron J.M."/>
            <person name="Costello J.C."/>
            <person name="Coyne J.A."/>
            <person name="Daub J."/>
            <person name="David R.G."/>
            <person name="Delcher A.L."/>
            <person name="Delehaunty K."/>
            <person name="Do C.B."/>
            <person name="Ebling H."/>
            <person name="Edwards K."/>
            <person name="Eickbush T."/>
            <person name="Evans J.D."/>
            <person name="Filipski A."/>
            <person name="Findeiss S."/>
            <person name="Freyhult E."/>
            <person name="Fulton L."/>
            <person name="Fulton R."/>
            <person name="Garcia A.C."/>
            <person name="Gardiner A."/>
            <person name="Garfield D.A."/>
            <person name="Garvin B.E."/>
            <person name="Gibson G."/>
            <person name="Gilbert D."/>
            <person name="Gnerre S."/>
            <person name="Godfrey J."/>
            <person name="Good R."/>
            <person name="Gotea V."/>
            <person name="Gravely B."/>
            <person name="Greenberg A.J."/>
            <person name="Griffiths-Jones S."/>
            <person name="Gross S."/>
            <person name="Guigo R."/>
            <person name="Gustafson E.A."/>
            <person name="Haerty W."/>
            <person name="Hahn M.W."/>
            <person name="Halligan D.L."/>
            <person name="Halpern A.L."/>
            <person name="Halter G.M."/>
            <person name="Han M.V."/>
            <person name="Heger A."/>
            <person name="Hillier L."/>
            <person name="Hinrichs A.S."/>
            <person name="Holmes I."/>
            <person name="Hoskins R.A."/>
            <person name="Hubisz M.J."/>
            <person name="Hultmark D."/>
            <person name="Huntley M.A."/>
            <person name="Jaffe D.B."/>
            <person name="Jagadeeshan S."/>
            <person name="Jeck W.R."/>
            <person name="Johnson J."/>
            <person name="Jones C.D."/>
            <person name="Jordan W.C."/>
            <person name="Karpen G.H."/>
            <person name="Kataoka E."/>
            <person name="Keightley P.D."/>
            <person name="Kheradpour P."/>
            <person name="Kirkness E.F."/>
            <person name="Koerich L.B."/>
            <person name="Kristiansen K."/>
            <person name="Kudrna D."/>
            <person name="Kulathinal R.J."/>
            <person name="Kumar S."/>
            <person name="Kwok R."/>
            <person name="Lander E."/>
            <person name="Langley C.H."/>
            <person name="Lapoint R."/>
            <person name="Lazzaro B.P."/>
            <person name="Lee S.J."/>
            <person name="Levesque L."/>
            <person name="Li R."/>
            <person name="Lin C.F."/>
            <person name="Lin M.F."/>
            <person name="Lindblad-Toh K."/>
            <person name="Llopart A."/>
            <person name="Long M."/>
            <person name="Low L."/>
            <person name="Lozovsky E."/>
            <person name="Lu J."/>
            <person name="Luo M."/>
            <person name="Machado C.A."/>
            <person name="Makalowski W."/>
            <person name="Marzo M."/>
            <person name="Matsuda M."/>
            <person name="Matzkin L."/>
            <person name="McAllister B."/>
            <person name="McBride C.S."/>
            <person name="McKernan B."/>
            <person name="McKernan K."/>
            <person name="Mendez-Lago M."/>
            <person name="Minx P."/>
            <person name="Mollenhauer M.U."/>
            <person name="Montooth K."/>
            <person name="Mount S.M."/>
            <person name="Mu X."/>
            <person name="Myers E."/>
            <person name="Negre B."/>
            <person name="Newfeld S."/>
            <person name="Nielsen R."/>
            <person name="Noor M.A."/>
            <person name="O'Grady P."/>
            <person name="Pachter L."/>
            <person name="Papaceit M."/>
            <person name="Parisi M.J."/>
            <person name="Parisi M."/>
            <person name="Parts L."/>
            <person name="Pedersen J.S."/>
            <person name="Pesole G."/>
            <person name="Phillippy A.M."/>
            <person name="Ponting C.P."/>
            <person name="Pop M."/>
            <person name="Porcelli D."/>
            <person name="Powell J.R."/>
            <person name="Prohaska S."/>
            <person name="Pruitt K."/>
            <person name="Puig M."/>
            <person name="Quesneville H."/>
            <person name="Ram K.R."/>
            <person name="Rand D."/>
            <person name="Rasmussen M.D."/>
            <person name="Reed L.K."/>
            <person name="Reenan R."/>
            <person name="Reily A."/>
            <person name="Remington K.A."/>
            <person name="Rieger T.T."/>
            <person name="Ritchie M.G."/>
            <person name="Robin C."/>
            <person name="Rogers Y.H."/>
            <person name="Rohde C."/>
            <person name="Rozas J."/>
            <person name="Rubenfield M.J."/>
            <person name="Ruiz A."/>
            <person name="Russo S."/>
            <person name="Salzberg S.L."/>
            <person name="Sanchez-Gracia A."/>
            <person name="Saranga D.J."/>
            <person name="Sato H."/>
            <person name="Schaeffer S.W."/>
            <person name="Schatz M.C."/>
            <person name="Schlenke T."/>
            <person name="Schwartz R."/>
            <person name="Segarra C."/>
            <person name="Singh R.S."/>
            <person name="Sirot L."/>
            <person name="Sirota M."/>
            <person name="Sisneros N.B."/>
            <person name="Smith C.D."/>
            <person name="Smith T.F."/>
            <person name="Spieth J."/>
            <person name="Stage D.E."/>
            <person name="Stark A."/>
            <person name="Stephan W."/>
            <person name="Strausberg R.L."/>
            <person name="Strempel S."/>
            <person name="Sturgill D."/>
            <person name="Sutton G."/>
            <person name="Sutton G.G."/>
            <person name="Tao W."/>
            <person name="Teichmann S."/>
            <person name="Tobari Y.N."/>
            <person name="Tomimura Y."/>
            <person name="Tsolas J.M."/>
            <person name="Valente V.L."/>
            <person name="Venter E."/>
            <person name="Venter J.C."/>
            <person name="Vicario S."/>
            <person name="Vieira F.G."/>
            <person name="Vilella A.J."/>
            <person name="Villasante A."/>
            <person name="Walenz B."/>
            <person name="Wang J."/>
            <person name="Wasserman M."/>
            <person name="Watts T."/>
            <person name="Wilson D."/>
            <person name="Wilson R.K."/>
            <person name="Wing R.A."/>
            <person name="Wolfner M.F."/>
            <person name="Wong A."/>
            <person name="Wong G.K."/>
            <person name="Wu C.I."/>
            <person name="Wu G."/>
            <person name="Yamamoto D."/>
            <person name="Yang H.P."/>
            <person name="Yang S.P."/>
            <person name="Yorke J.A."/>
            <person name="Yoshida K."/>
            <person name="Zdobnov E."/>
            <person name="Zhang P."/>
            <person name="Zhang Y."/>
            <person name="Zimin A.V."/>
            <person name="Baldwin J."/>
            <person name="Abdouelleil A."/>
            <person name="Abdulkadir J."/>
            <person name="Abebe A."/>
            <person name="Abera B."/>
            <person name="Abreu J."/>
            <person name="Acer S.C."/>
            <person name="Aftuck L."/>
            <person name="Alexander A."/>
            <person name="An P."/>
            <person name="Anderson E."/>
            <person name="Anderson S."/>
            <person name="Arachi H."/>
            <person name="Azer M."/>
            <person name="Bachantsang P."/>
            <person name="Barry A."/>
            <person name="Bayul T."/>
            <person name="Berlin A."/>
            <person name="Bessette D."/>
            <person name="Bloom T."/>
            <person name="Blye J."/>
            <person name="Boguslavskiy L."/>
            <person name="Bonnet C."/>
            <person name="Boukhgalter B."/>
            <person name="Bourzgui I."/>
            <person name="Brown A."/>
            <person name="Cahill P."/>
            <person name="Channer S."/>
            <person name="Cheshatsang Y."/>
            <person name="Chuda L."/>
            <person name="Citroen M."/>
            <person name="Collymore A."/>
            <person name="Cooke P."/>
            <person name="Costello M."/>
            <person name="D'Aco K."/>
            <person name="Daza R."/>
            <person name="De Haan G."/>
            <person name="DeGray S."/>
            <person name="DeMaso C."/>
            <person name="Dhargay N."/>
            <person name="Dooley K."/>
            <person name="Dooley E."/>
            <person name="Doricent M."/>
            <person name="Dorje P."/>
            <person name="Dorjee K."/>
            <person name="Dupes A."/>
            <person name="Elong R."/>
            <person name="Falk J."/>
            <person name="Farina A."/>
            <person name="Faro S."/>
            <person name="Ferguson D."/>
            <person name="Fisher S."/>
            <person name="Foley C.D."/>
            <person name="Franke A."/>
            <person name="Friedrich D."/>
            <person name="Gadbois L."/>
            <person name="Gearin G."/>
            <person name="Gearin C.R."/>
            <person name="Giannoukos G."/>
            <person name="Goode T."/>
            <person name="Graham J."/>
            <person name="Grandbois E."/>
            <person name="Grewal S."/>
            <person name="Gyaltsen K."/>
            <person name="Hafez N."/>
            <person name="Hagos B."/>
            <person name="Hall J."/>
            <person name="Henson C."/>
            <person name="Hollinger A."/>
            <person name="Honan T."/>
            <person name="Huard M.D."/>
            <person name="Hughes L."/>
            <person name="Hurhula B."/>
            <person name="Husby M.E."/>
            <person name="Kamat A."/>
            <person name="Kanga B."/>
            <person name="Kashin S."/>
            <person name="Khazanovich D."/>
            <person name="Kisner P."/>
            <person name="Lance K."/>
            <person name="Lara M."/>
            <person name="Lee W."/>
            <person name="Lennon N."/>
            <person name="Letendre F."/>
            <person name="LeVine R."/>
            <person name="Lipovsky A."/>
            <person name="Liu X."/>
            <person name="Liu J."/>
            <person name="Liu S."/>
            <person name="Lokyitsang T."/>
            <person name="Lokyitsang Y."/>
            <person name="Lubonja R."/>
            <person name="Lui A."/>
            <person name="MacDonald P."/>
            <person name="Magnisalis V."/>
            <person name="Maru K."/>
            <person name="Matthews C."/>
            <person name="McCusker W."/>
            <person name="McDonough S."/>
            <person name="Mehta T."/>
            <person name="Meldrim J."/>
            <person name="Meneus L."/>
            <person name="Mihai O."/>
            <person name="Mihalev A."/>
            <person name="Mihova T."/>
            <person name="Mittelman R."/>
            <person name="Mlenga V."/>
            <person name="Montmayeur A."/>
            <person name="Mulrain L."/>
            <person name="Navidi A."/>
            <person name="Naylor J."/>
            <person name="Negash T."/>
            <person name="Nguyen T."/>
            <person name="Nguyen N."/>
            <person name="Nicol R."/>
            <person name="Norbu C."/>
            <person name="Norbu N."/>
            <person name="Novod N."/>
            <person name="O'Neill B."/>
            <person name="Osman S."/>
            <person name="Markiewicz E."/>
            <person name="Oyono O.L."/>
            <person name="Patti C."/>
            <person name="Phunkhang P."/>
            <person name="Pierre F."/>
            <person name="Priest M."/>
            <person name="Raghuraman S."/>
            <person name="Rege F."/>
            <person name="Reyes R."/>
            <person name="Rise C."/>
            <person name="Rogov P."/>
            <person name="Ross K."/>
            <person name="Ryan E."/>
            <person name="Settipalli S."/>
            <person name="Shea T."/>
            <person name="Sherpa N."/>
            <person name="Shi L."/>
            <person name="Shih D."/>
            <person name="Sparrow T."/>
            <person name="Spaulding J."/>
            <person name="Stalker J."/>
            <person name="Stange-Thomann N."/>
            <person name="Stavropoulos S."/>
            <person name="Stone C."/>
            <person name="Strader C."/>
            <person name="Tesfaye S."/>
            <person name="Thomson T."/>
            <person name="Thoulutsang Y."/>
            <person name="Thoulutsang D."/>
            <person name="Topham K."/>
            <person name="Topping I."/>
            <person name="Tsamla T."/>
            <person name="Vassiliev H."/>
            <person name="Vo A."/>
            <person name="Wangchuk T."/>
            <person name="Wangdi T."/>
            <person name="Weiand M."/>
            <person name="Wilkinson J."/>
            <person name="Wilson A."/>
            <person name="Yadav S."/>
            <person name="Young G."/>
            <person name="Yu Q."/>
            <person name="Zembek L."/>
            <person name="Zhong D."/>
            <person name="Zimmer A."/>
            <person name="Zwirko Z."/>
            <person name="Jaffe D.B."/>
            <person name="Alvarez P."/>
            <person name="Brockman W."/>
            <person name="Butler J."/>
            <person name="Chin C."/>
            <person name="Gnerre S."/>
            <person name="Grabherr M."/>
            <person name="Kleber M."/>
            <person name="Mauceli E."/>
            <person name="MacCallum I."/>
        </authorList>
    </citation>
    <scope>NUCLEOTIDE SEQUENCE [LARGE SCALE GENOMIC DNA]</scope>
    <source>
        <strain evidence="2">Tucson 15010-1051.87</strain>
    </source>
</reference>
<gene>
    <name evidence="1" type="primary">Dvir\GJ25715</name>
    <name evidence="1" type="ORF">Dvir_GJ25715</name>
</gene>
<sequence>MDACLLGRAVDGWIAVLQLIGWELGPGLAVCLANCINAKTTAAFANLHHQQKKKKQTLVLQQQRLHNCICIYVSIRWLRALYCRYVLDGPAKWRNKKRMNEKTKARAKNDFFPCGKTNHKCSLISIKEFY</sequence>
<accession>A0A0Q9W304</accession>